<comment type="caution">
    <text evidence="2">The sequence shown here is derived from an EMBL/GenBank/DDBJ whole genome shotgun (WGS) entry which is preliminary data.</text>
</comment>
<evidence type="ECO:0000256" key="1">
    <source>
        <dbReference type="SAM" id="MobiDB-lite"/>
    </source>
</evidence>
<dbReference type="AlphaFoldDB" id="A0A8J5STV5"/>
<feature type="compositionally biased region" description="Basic and acidic residues" evidence="1">
    <location>
        <begin position="1"/>
        <end position="10"/>
    </location>
</feature>
<gene>
    <name evidence="2" type="ORF">GUJ93_ZPchr0003g17630</name>
</gene>
<name>A0A8J5STV5_ZIZPA</name>
<reference evidence="2" key="2">
    <citation type="submission" date="2021-02" db="EMBL/GenBank/DDBJ databases">
        <authorList>
            <person name="Kimball J.A."/>
            <person name="Haas M.W."/>
            <person name="Macchietto M."/>
            <person name="Kono T."/>
            <person name="Duquette J."/>
            <person name="Shao M."/>
        </authorList>
    </citation>
    <scope>NUCLEOTIDE SEQUENCE</scope>
    <source>
        <tissue evidence="2">Fresh leaf tissue</tissue>
    </source>
</reference>
<dbReference type="Proteomes" id="UP000729402">
    <property type="component" value="Unassembled WGS sequence"/>
</dbReference>
<sequence>MDAFKGKSLEGEEQQQPAAALHYLTHSALTPPTYLLQRGESPNHLLAVLNTRSPEQIPRIIPRTAEGVETLRFDLLAPRVFLCSLHSSLLFPVVAEVMLEDTALQWPGDLLQAME</sequence>
<dbReference type="EMBL" id="JAAALK010000286">
    <property type="protein sequence ID" value="KAG8061731.1"/>
    <property type="molecule type" value="Genomic_DNA"/>
</dbReference>
<reference evidence="2" key="1">
    <citation type="journal article" date="2021" name="bioRxiv">
        <title>Whole Genome Assembly and Annotation of Northern Wild Rice, Zizania palustris L., Supports a Whole Genome Duplication in the Zizania Genus.</title>
        <authorList>
            <person name="Haas M."/>
            <person name="Kono T."/>
            <person name="Macchietto M."/>
            <person name="Millas R."/>
            <person name="McGilp L."/>
            <person name="Shao M."/>
            <person name="Duquette J."/>
            <person name="Hirsch C.N."/>
            <person name="Kimball J."/>
        </authorList>
    </citation>
    <scope>NUCLEOTIDE SEQUENCE</scope>
    <source>
        <tissue evidence="2">Fresh leaf tissue</tissue>
    </source>
</reference>
<evidence type="ECO:0000313" key="3">
    <source>
        <dbReference type="Proteomes" id="UP000729402"/>
    </source>
</evidence>
<feature type="region of interest" description="Disordered" evidence="1">
    <location>
        <begin position="1"/>
        <end position="22"/>
    </location>
</feature>
<protein>
    <submittedName>
        <fullName evidence="2">Uncharacterized protein</fullName>
    </submittedName>
</protein>
<evidence type="ECO:0000313" key="2">
    <source>
        <dbReference type="EMBL" id="KAG8061731.1"/>
    </source>
</evidence>
<organism evidence="2 3">
    <name type="scientific">Zizania palustris</name>
    <name type="common">Northern wild rice</name>
    <dbReference type="NCBI Taxonomy" id="103762"/>
    <lineage>
        <taxon>Eukaryota</taxon>
        <taxon>Viridiplantae</taxon>
        <taxon>Streptophyta</taxon>
        <taxon>Embryophyta</taxon>
        <taxon>Tracheophyta</taxon>
        <taxon>Spermatophyta</taxon>
        <taxon>Magnoliopsida</taxon>
        <taxon>Liliopsida</taxon>
        <taxon>Poales</taxon>
        <taxon>Poaceae</taxon>
        <taxon>BOP clade</taxon>
        <taxon>Oryzoideae</taxon>
        <taxon>Oryzeae</taxon>
        <taxon>Zizaniinae</taxon>
        <taxon>Zizania</taxon>
    </lineage>
</organism>
<keyword evidence="3" id="KW-1185">Reference proteome</keyword>
<accession>A0A8J5STV5</accession>
<proteinExistence type="predicted"/>